<feature type="coiled-coil region" evidence="1">
    <location>
        <begin position="627"/>
        <end position="654"/>
    </location>
</feature>
<accession>A0A7Y0AMD7</accession>
<evidence type="ECO:0000313" key="3">
    <source>
        <dbReference type="EMBL" id="NML70027.1"/>
    </source>
</evidence>
<keyword evidence="1" id="KW-0175">Coiled coil</keyword>
<proteinExistence type="predicted"/>
<dbReference type="Pfam" id="PF20155">
    <property type="entry name" value="TMP_3"/>
    <property type="match status" value="1"/>
</dbReference>
<reference evidence="3 4" key="1">
    <citation type="submission" date="2020-04" db="EMBL/GenBank/DDBJ databases">
        <title>Chryseobacterium sp. RP-3-3 sp. nov., isolated from Jeju soil.</title>
        <authorList>
            <person name="Dahal R.H."/>
        </authorList>
    </citation>
    <scope>NUCLEOTIDE SEQUENCE [LARGE SCALE GENOMIC DNA]</scope>
    <source>
        <strain evidence="3 4">RP-3-3</strain>
    </source>
</reference>
<dbReference type="EMBL" id="JABBGI010000010">
    <property type="protein sequence ID" value="NML70027.1"/>
    <property type="molecule type" value="Genomic_DNA"/>
</dbReference>
<evidence type="ECO:0000259" key="2">
    <source>
        <dbReference type="Pfam" id="PF20155"/>
    </source>
</evidence>
<protein>
    <submittedName>
        <fullName evidence="3">Tape measure protein</fullName>
    </submittedName>
</protein>
<evidence type="ECO:0000313" key="4">
    <source>
        <dbReference type="Proteomes" id="UP000544054"/>
    </source>
</evidence>
<keyword evidence="4" id="KW-1185">Reference proteome</keyword>
<dbReference type="NCBIfam" id="TIGR02675">
    <property type="entry name" value="tape_meas_nterm"/>
    <property type="match status" value="1"/>
</dbReference>
<sequence length="1595" mass="175750">MNTSQGALYFGAGIDLQQWRRDVDSMRRDIVGLTNTTVQQTQQMDSAFKNLSVGIAGYFSVSALQGFAMELISVRGEFQKTEIAFSTMLGSGEKARVLMGQMVDLAAKTPFSLQDVSAGAKQLLAFQIPANQVVDVLTRMGNIAAGLGVPLSRINLVYGQVKAKGKLMGDDLRQFTEAGIPMVAELAKKFGKTTSEITEMVSAGKIGFKDVQDVLFAMTNEGGMFFNLMEKQSKSLSGQVANLGDAWDQMLNKIGQSSEGFLYGSIESLTYLIENYREVAEILLELVAAYGIYKAAVIATSVISTTYNKTIASEIALLGISDKMKLGRAMVTQRQTEATARDTAAELASTRAKYAALQVEVSSLAVKKQSAIQSGIAATAKAQEARVQLAYARMELSSIQATGTARHIEIAQKRVTTAQNAVIATQETASIARKRALAAATEFNAAKQQLENTAQAVGVAEKTAATAAEVAQVAAKNANAIATTRLTFLQNLQTLATRIGAEAQALLNRTILANPYALAAVLIAGMTYAIYKHATALTALQEIQNKFKEELSQTNVGVNEQITKLNSLIAVIKKQSTSYDEAKKILAQVNSLTNNRIEGLTIEAIKTGHADAAIKAYTKSLYRQAEVMLKVQEIAKLEEQRKKLKEDIADETFLERASATLNPFDANYFEKGFQGAKEKELKAIDKTLADYKGDVEKAVKDGLDLSGTTIEAEGPKVKLGILEGLNEELKAANEAIQKAGSDAEINKWIKVRDRIQAKIDSYGVKKKKPKEERQLAEIFPVGSPKQIQQQIQLLDEAMAQVEKGMVKIRKLDKYGSDKDKKGNPYLTGELVSLEEAGKRKEALEDKQKSLQYKNFQERIDESERQWNNFYKMSEFYGKATADAQYKDLFKGSQSYLQYLEKIQQALLDKQAVGDILSEKDKNNLVFIQDKINSLNGQETPLENFKRGIDNAVKSIPSLVDQLGYLEKAQDEAFNKEGSNSNLFLQEKSYLEQRKRDVLQSQKDLYNDFIKEQETFESKKSTIEQKYNDIRKKIGENSTFSDDERIRLLDTAAKEEAKEYSDAFLNVFKKTKLWEKAFSDIDSLTKKEISQLIPVLEAQISQLIKLDAPIAEIEGFRKKLEELKTFSTGSNPITRLIANFKELRKKIKEGTATQADFQRLRDNVDEVAVYVRMATEAAKELSEALGIGDKGGPFEKFAKDLTQTIEGLINAIVGYFTGNMQQMVGGIIQMVVGVIKMLSTAGDGRKEKSIRAWKRAVDDLKFAYEELQMIIEKTAGEGQLAMQRDLISNLKEQQRILQEMRSKESAKKKADQEKIAGFTQQINDINLQIQQLIDDFQTSVTTIEFKDFSKKIADALIDAFGKGENAAASFEKVVDDVMRNAVANALRIKILEPAVKNMVDSLYSSMGFGGTGGATTQQANQLKAFQDQVALIDKKLLSANTISAVSLNSIKADLLEQIKILQQQIAANAVSGSYDGLTQEERDKIKALGTDAMNQYTAALQQYQDLFGAASENAQGLKGDIKGITEKTAGALEGQFNAVRINIVAVLKIMQGNQILSNAQTALLSQIEVNTRNLHQMRKDLAEMNSKIKPGLAGIP</sequence>
<dbReference type="RefSeq" id="WP_169234566.1">
    <property type="nucleotide sequence ID" value="NZ_JABBGI010000010.1"/>
</dbReference>
<comment type="caution">
    <text evidence="3">The sequence shown here is derived from an EMBL/GenBank/DDBJ whole genome shotgun (WGS) entry which is preliminary data.</text>
</comment>
<dbReference type="PANTHER" id="PTHR38812">
    <property type="entry name" value="MU-LIKE PROPHAGE FLUMU PROTEIN GP42"/>
    <property type="match status" value="1"/>
</dbReference>
<dbReference type="InterPro" id="IPR053058">
    <property type="entry name" value="Mulikevirus_tape_measure"/>
</dbReference>
<dbReference type="PANTHER" id="PTHR38812:SF2">
    <property type="entry name" value="MU-LIKE PROPHAGE FLUMU PROTEIN GP42"/>
    <property type="match status" value="1"/>
</dbReference>
<gene>
    <name evidence="3" type="ORF">HHL23_09460</name>
</gene>
<organism evidence="3 4">
    <name type="scientific">Chryseobacterium antibioticum</name>
    <dbReference type="NCBI Taxonomy" id="2728847"/>
    <lineage>
        <taxon>Bacteria</taxon>
        <taxon>Pseudomonadati</taxon>
        <taxon>Bacteroidota</taxon>
        <taxon>Flavobacteriia</taxon>
        <taxon>Flavobacteriales</taxon>
        <taxon>Weeksellaceae</taxon>
        <taxon>Chryseobacterium group</taxon>
        <taxon>Chryseobacterium</taxon>
    </lineage>
</organism>
<feature type="domain" description="Tape measure protein N-terminal" evidence="2">
    <location>
        <begin position="70"/>
        <end position="255"/>
    </location>
</feature>
<dbReference type="InterPro" id="IPR013491">
    <property type="entry name" value="Tape_meas_N"/>
</dbReference>
<evidence type="ECO:0000256" key="1">
    <source>
        <dbReference type="SAM" id="Coils"/>
    </source>
</evidence>
<dbReference type="Proteomes" id="UP000544054">
    <property type="component" value="Unassembled WGS sequence"/>
</dbReference>
<name>A0A7Y0AMD7_9FLAO</name>